<feature type="domain" description="WRC" evidence="8">
    <location>
        <begin position="73"/>
        <end position="117"/>
    </location>
</feature>
<dbReference type="GO" id="GO:0006351">
    <property type="term" value="P:DNA-templated transcription"/>
    <property type="evidence" value="ECO:0007669"/>
    <property type="project" value="UniProtKB-UniRule"/>
</dbReference>
<keyword evidence="5" id="KW-0804">Transcription</keyword>
<dbReference type="PROSITE" id="PS51667">
    <property type="entry name" value="WRC"/>
    <property type="match status" value="1"/>
</dbReference>
<evidence type="ECO:0000256" key="5">
    <source>
        <dbReference type="RuleBase" id="RU367127"/>
    </source>
</evidence>
<reference evidence="9 10" key="1">
    <citation type="submission" date="2020-08" db="EMBL/GenBank/DDBJ databases">
        <title>Plant Genome Project.</title>
        <authorList>
            <person name="Zhang R.-G."/>
        </authorList>
    </citation>
    <scope>NUCLEOTIDE SEQUENCE [LARGE SCALE GENOMIC DNA]</scope>
    <source>
        <tissue evidence="9">Rhizome</tissue>
    </source>
</reference>
<dbReference type="InterPro" id="IPR014977">
    <property type="entry name" value="WRC_dom"/>
</dbReference>
<dbReference type="InterPro" id="IPR014978">
    <property type="entry name" value="Gln-Leu-Gln_QLQ"/>
</dbReference>
<dbReference type="Proteomes" id="UP000734854">
    <property type="component" value="Unassembled WGS sequence"/>
</dbReference>
<evidence type="ECO:0000256" key="1">
    <source>
        <dbReference type="ARBA" id="ARBA00004123"/>
    </source>
</evidence>
<evidence type="ECO:0000313" key="9">
    <source>
        <dbReference type="EMBL" id="KAG6517515.1"/>
    </source>
</evidence>
<evidence type="ECO:0000259" key="8">
    <source>
        <dbReference type="PROSITE" id="PS51667"/>
    </source>
</evidence>
<dbReference type="AlphaFoldDB" id="A0A8J5H7P7"/>
<protein>
    <recommendedName>
        <fullName evidence="5">Growth-regulating factor</fullName>
    </recommendedName>
</protein>
<feature type="compositionally biased region" description="Polar residues" evidence="6">
    <location>
        <begin position="146"/>
        <end position="155"/>
    </location>
</feature>
<feature type="short sequence motif" description="Bipartite nuclear localization signal" evidence="4">
    <location>
        <begin position="78"/>
        <end position="88"/>
    </location>
</feature>
<comment type="subcellular location">
    <subcellularLocation>
        <location evidence="1 4 5">Nucleus</location>
    </subcellularLocation>
</comment>
<dbReference type="GO" id="GO:0006355">
    <property type="term" value="P:regulation of DNA-templated transcription"/>
    <property type="evidence" value="ECO:0007669"/>
    <property type="project" value="InterPro"/>
</dbReference>
<dbReference type="PANTHER" id="PTHR31602:SF113">
    <property type="entry name" value="GROWTH-REGULATING FACTOR 4"/>
    <property type="match status" value="1"/>
</dbReference>
<evidence type="ECO:0000256" key="2">
    <source>
        <dbReference type="ARBA" id="ARBA00008122"/>
    </source>
</evidence>
<accession>A0A8J5H7P7</accession>
<keyword evidence="5" id="KW-0805">Transcription regulation</keyword>
<comment type="domain">
    <text evidence="5">The QLQ domain and WRC domain may be involved in protein-protein interaction and DNA-binding, respectively.</text>
</comment>
<proteinExistence type="inferred from homology"/>
<dbReference type="PANTHER" id="PTHR31602">
    <property type="entry name" value="GROWTH-REGULATING FACTOR 5"/>
    <property type="match status" value="1"/>
</dbReference>
<keyword evidence="10" id="KW-1185">Reference proteome</keyword>
<dbReference type="PROSITE" id="PS51666">
    <property type="entry name" value="QLQ"/>
    <property type="match status" value="1"/>
</dbReference>
<dbReference type="GO" id="GO:0032502">
    <property type="term" value="P:developmental process"/>
    <property type="evidence" value="ECO:0007669"/>
    <property type="project" value="InterPro"/>
</dbReference>
<feature type="compositionally biased region" description="Basic residues" evidence="6">
    <location>
        <begin position="103"/>
        <end position="112"/>
    </location>
</feature>
<dbReference type="EMBL" id="JACMSC010000006">
    <property type="protein sequence ID" value="KAG6517515.1"/>
    <property type="molecule type" value="Genomic_DNA"/>
</dbReference>
<evidence type="ECO:0000256" key="3">
    <source>
        <dbReference type="ARBA" id="ARBA00023242"/>
    </source>
</evidence>
<comment type="caution">
    <text evidence="9">The sequence shown here is derived from an EMBL/GenBank/DDBJ whole genome shotgun (WGS) entry which is preliminary data.</text>
</comment>
<evidence type="ECO:0000259" key="7">
    <source>
        <dbReference type="PROSITE" id="PS51666"/>
    </source>
</evidence>
<dbReference type="SMART" id="SM00951">
    <property type="entry name" value="QLQ"/>
    <property type="match status" value="1"/>
</dbReference>
<evidence type="ECO:0000256" key="4">
    <source>
        <dbReference type="PROSITE-ProRule" id="PRU01002"/>
    </source>
</evidence>
<comment type="function">
    <text evidence="5">Transcription activator.</text>
</comment>
<evidence type="ECO:0000256" key="6">
    <source>
        <dbReference type="SAM" id="MobiDB-lite"/>
    </source>
</evidence>
<keyword evidence="5" id="KW-0010">Activator</keyword>
<dbReference type="GO" id="GO:0005634">
    <property type="term" value="C:nucleus"/>
    <property type="evidence" value="ECO:0007669"/>
    <property type="project" value="UniProtKB-SubCell"/>
</dbReference>
<feature type="domain" description="QLQ" evidence="7">
    <location>
        <begin position="13"/>
        <end position="48"/>
    </location>
</feature>
<gene>
    <name evidence="9" type="ORF">ZIOFF_020907</name>
</gene>
<dbReference type="InterPro" id="IPR031137">
    <property type="entry name" value="GRF"/>
</dbReference>
<evidence type="ECO:0000313" key="10">
    <source>
        <dbReference type="Proteomes" id="UP000734854"/>
    </source>
</evidence>
<sequence>MNSYEAALGSPRPFTEAQWQELEHQALILKYLIAGMPVPPELIVPIRRSFEALAGRYYHPSLSYYSYYGKKPDPEPGRCRRTDGKKWRCSKDAYPGSKYCERHMHRGRNRSRKPVESQTVSQTQNTSSTLTSLSPSSNNASGSGLRNLQNTTMHSTAGPVTHSPCISITSSTQLPLGTGTVSNRSRLLSADWLT</sequence>
<dbReference type="Pfam" id="PF08879">
    <property type="entry name" value="WRC"/>
    <property type="match status" value="1"/>
</dbReference>
<feature type="compositionally biased region" description="Low complexity" evidence="6">
    <location>
        <begin position="117"/>
        <end position="145"/>
    </location>
</feature>
<keyword evidence="3 4" id="KW-0539">Nucleus</keyword>
<dbReference type="Pfam" id="PF08880">
    <property type="entry name" value="QLQ"/>
    <property type="match status" value="1"/>
</dbReference>
<dbReference type="GO" id="GO:0005524">
    <property type="term" value="F:ATP binding"/>
    <property type="evidence" value="ECO:0007669"/>
    <property type="project" value="UniProtKB-UniRule"/>
</dbReference>
<organism evidence="9 10">
    <name type="scientific">Zingiber officinale</name>
    <name type="common">Ginger</name>
    <name type="synonym">Amomum zingiber</name>
    <dbReference type="NCBI Taxonomy" id="94328"/>
    <lineage>
        <taxon>Eukaryota</taxon>
        <taxon>Viridiplantae</taxon>
        <taxon>Streptophyta</taxon>
        <taxon>Embryophyta</taxon>
        <taxon>Tracheophyta</taxon>
        <taxon>Spermatophyta</taxon>
        <taxon>Magnoliopsida</taxon>
        <taxon>Liliopsida</taxon>
        <taxon>Zingiberales</taxon>
        <taxon>Zingiberaceae</taxon>
        <taxon>Zingiber</taxon>
    </lineage>
</organism>
<name>A0A8J5H7P7_ZINOF</name>
<comment type="similarity">
    <text evidence="2 5">Belongs to the GRF family.</text>
</comment>
<feature type="short sequence motif" description="Bipartite nuclear localization signal" evidence="4">
    <location>
        <begin position="106"/>
        <end position="113"/>
    </location>
</feature>
<feature type="region of interest" description="Disordered" evidence="6">
    <location>
        <begin position="98"/>
        <end position="160"/>
    </location>
</feature>